<proteinExistence type="predicted"/>
<organism evidence="1 2">
    <name type="scientific">Lentibacillus halodurans</name>
    <dbReference type="NCBI Taxonomy" id="237679"/>
    <lineage>
        <taxon>Bacteria</taxon>
        <taxon>Bacillati</taxon>
        <taxon>Bacillota</taxon>
        <taxon>Bacilli</taxon>
        <taxon>Bacillales</taxon>
        <taxon>Bacillaceae</taxon>
        <taxon>Lentibacillus</taxon>
    </lineage>
</organism>
<evidence type="ECO:0000313" key="1">
    <source>
        <dbReference type="EMBL" id="SFB08600.1"/>
    </source>
</evidence>
<sequence>MKNEIMKIINDLEKRFEKKGYYHLKGEITKKKNKFENRVNDDLNKSDNLSLLKQTFTSILVMIYRHIEMGEKHASKHLGMLDVIGDLFEKEQNYSNKQLEIENNEYRYSLEEIRLKYEGFKEVKGPIIDLIKMAKNK</sequence>
<dbReference type="AlphaFoldDB" id="A0A1I0Y7Y6"/>
<dbReference type="RefSeq" id="WP_090237028.1">
    <property type="nucleotide sequence ID" value="NZ_FOJW01000006.1"/>
</dbReference>
<protein>
    <submittedName>
        <fullName evidence="1">Uncharacterized protein</fullName>
    </submittedName>
</protein>
<name>A0A1I0Y7Y6_9BACI</name>
<reference evidence="1 2" key="1">
    <citation type="submission" date="2016-10" db="EMBL/GenBank/DDBJ databases">
        <authorList>
            <person name="de Groot N.N."/>
        </authorList>
    </citation>
    <scope>NUCLEOTIDE SEQUENCE [LARGE SCALE GENOMIC DNA]</scope>
    <source>
        <strain evidence="1 2">CGMCC 1.3702</strain>
    </source>
</reference>
<keyword evidence="2" id="KW-1185">Reference proteome</keyword>
<dbReference type="Proteomes" id="UP000198642">
    <property type="component" value="Unassembled WGS sequence"/>
</dbReference>
<accession>A0A1I0Y7Y6</accession>
<gene>
    <name evidence="1" type="ORF">SAMN04488072_106273</name>
</gene>
<evidence type="ECO:0000313" key="2">
    <source>
        <dbReference type="Proteomes" id="UP000198642"/>
    </source>
</evidence>
<dbReference type="EMBL" id="FOJW01000006">
    <property type="protein sequence ID" value="SFB08600.1"/>
    <property type="molecule type" value="Genomic_DNA"/>
</dbReference>